<reference evidence="1 2" key="1">
    <citation type="submission" date="2019-11" db="EMBL/GenBank/DDBJ databases">
        <title>Type strains purchased from KCTC, JCM and DSMZ.</title>
        <authorList>
            <person name="Lu H."/>
        </authorList>
    </citation>
    <scope>NUCLEOTIDE SEQUENCE [LARGE SCALE GENOMIC DNA]</scope>
    <source>
        <strain evidence="1 2">DSM 103461</strain>
    </source>
</reference>
<name>A0ABW9SI88_9BURK</name>
<keyword evidence="2" id="KW-1185">Reference proteome</keyword>
<evidence type="ECO:0000313" key="2">
    <source>
        <dbReference type="Proteomes" id="UP000735592"/>
    </source>
</evidence>
<organism evidence="1 2">
    <name type="scientific">Pseudoduganella danionis</name>
    <dbReference type="NCBI Taxonomy" id="1890295"/>
    <lineage>
        <taxon>Bacteria</taxon>
        <taxon>Pseudomonadati</taxon>
        <taxon>Pseudomonadota</taxon>
        <taxon>Betaproteobacteria</taxon>
        <taxon>Burkholderiales</taxon>
        <taxon>Oxalobacteraceae</taxon>
        <taxon>Telluria group</taxon>
        <taxon>Pseudoduganella</taxon>
    </lineage>
</organism>
<dbReference type="EMBL" id="WNKW01000001">
    <property type="protein sequence ID" value="MTW31818.1"/>
    <property type="molecule type" value="Genomic_DNA"/>
</dbReference>
<comment type="caution">
    <text evidence="1">The sequence shown here is derived from an EMBL/GenBank/DDBJ whole genome shotgun (WGS) entry which is preliminary data.</text>
</comment>
<evidence type="ECO:0000313" key="1">
    <source>
        <dbReference type="EMBL" id="MTW31818.1"/>
    </source>
</evidence>
<dbReference type="RefSeq" id="WP_155433151.1">
    <property type="nucleotide sequence ID" value="NZ_JBHLXK010000001.1"/>
</dbReference>
<accession>A0ABW9SI88</accession>
<sequence length="131" mass="14878">MSQAPSFDASIPVLTEVMKVDALNDDLLPGEAAPPRRAELAAQLEEDAIENWTDAEWEAMEHRLSSRIMQRLLSRVDFVLEQRIKDSMAEVLNHALRDLTNEVRVGLHDTIEKIVARAVTQELIHLQARKK</sequence>
<gene>
    <name evidence="1" type="ORF">GM655_03145</name>
</gene>
<evidence type="ECO:0008006" key="3">
    <source>
        <dbReference type="Google" id="ProtNLM"/>
    </source>
</evidence>
<proteinExistence type="predicted"/>
<dbReference type="Proteomes" id="UP000735592">
    <property type="component" value="Unassembled WGS sequence"/>
</dbReference>
<protein>
    <recommendedName>
        <fullName evidence="3">DUF3486 family protein</fullName>
    </recommendedName>
</protein>